<evidence type="ECO:0000259" key="1">
    <source>
        <dbReference type="Pfam" id="PF03168"/>
    </source>
</evidence>
<evidence type="ECO:0000313" key="3">
    <source>
        <dbReference type="Proteomes" id="UP001168380"/>
    </source>
</evidence>
<comment type="caution">
    <text evidence="2">The sequence shown here is derived from an EMBL/GenBank/DDBJ whole genome shotgun (WGS) entry which is preliminary data.</text>
</comment>
<protein>
    <submittedName>
        <fullName evidence="2">LEA type 2 family protein</fullName>
    </submittedName>
</protein>
<dbReference type="Proteomes" id="UP001168380">
    <property type="component" value="Unassembled WGS sequence"/>
</dbReference>
<evidence type="ECO:0000313" key="2">
    <source>
        <dbReference type="EMBL" id="MDO3381050.1"/>
    </source>
</evidence>
<dbReference type="PROSITE" id="PS51257">
    <property type="entry name" value="PROKAR_LIPOPROTEIN"/>
    <property type="match status" value="1"/>
</dbReference>
<sequence length="164" mass="17764">MLSRLFAGLLSLVLLSVLGCASLQPGFSKPEVTVTGLRLLPPLDGEFAPRLGVTLRVLNPGSVDLSADGMSYSIALDGFDLLTGVRSGLPVFAAYSETPLELVLTADVLQMLRLGRALAERPDWRPVEYEFKARIDTGRFSPAIEVREQGEVSFEDMAASPRLQ</sequence>
<dbReference type="Gene3D" id="2.60.40.1820">
    <property type="match status" value="1"/>
</dbReference>
<feature type="domain" description="Late embryogenesis abundant protein LEA-2 subgroup" evidence="1">
    <location>
        <begin position="54"/>
        <end position="148"/>
    </location>
</feature>
<name>A0ABT8TA95_9GAMM</name>
<accession>A0ABT8TA95</accession>
<organism evidence="2 3">
    <name type="scientific">Gilvimarinus algae</name>
    <dbReference type="NCBI Taxonomy" id="3058037"/>
    <lineage>
        <taxon>Bacteria</taxon>
        <taxon>Pseudomonadati</taxon>
        <taxon>Pseudomonadota</taxon>
        <taxon>Gammaproteobacteria</taxon>
        <taxon>Cellvibrionales</taxon>
        <taxon>Cellvibrionaceae</taxon>
        <taxon>Gilvimarinus</taxon>
    </lineage>
</organism>
<dbReference type="SUPFAM" id="SSF117070">
    <property type="entry name" value="LEA14-like"/>
    <property type="match status" value="1"/>
</dbReference>
<keyword evidence="3" id="KW-1185">Reference proteome</keyword>
<dbReference type="RefSeq" id="WP_302711174.1">
    <property type="nucleotide sequence ID" value="NZ_JAULRT010000032.1"/>
</dbReference>
<gene>
    <name evidence="2" type="ORF">QWI16_02620</name>
</gene>
<proteinExistence type="predicted"/>
<dbReference type="EMBL" id="JAULRT010000032">
    <property type="protein sequence ID" value="MDO3381050.1"/>
    <property type="molecule type" value="Genomic_DNA"/>
</dbReference>
<dbReference type="Pfam" id="PF03168">
    <property type="entry name" value="LEA_2"/>
    <property type="match status" value="1"/>
</dbReference>
<dbReference type="InterPro" id="IPR004864">
    <property type="entry name" value="LEA_2"/>
</dbReference>
<reference evidence="2" key="1">
    <citation type="submission" date="2023-07" db="EMBL/GenBank/DDBJ databases">
        <title>Gilvimarinus algae sp. nov., isolated from the surface of Kelp.</title>
        <authorList>
            <person name="Sun Y.Y."/>
            <person name="Gong Y."/>
            <person name="Du Z.J."/>
        </authorList>
    </citation>
    <scope>NUCLEOTIDE SEQUENCE</scope>
    <source>
        <strain evidence="2">SDUM040014</strain>
    </source>
</reference>